<feature type="region of interest" description="Disordered" evidence="1">
    <location>
        <begin position="14"/>
        <end position="106"/>
    </location>
</feature>
<proteinExistence type="predicted"/>
<feature type="compositionally biased region" description="Low complexity" evidence="1">
    <location>
        <begin position="72"/>
        <end position="86"/>
    </location>
</feature>
<gene>
    <name evidence="2" type="ORF">C0Q70_08568</name>
</gene>
<dbReference type="Proteomes" id="UP000245119">
    <property type="component" value="Linkage Group LG4"/>
</dbReference>
<dbReference type="EMBL" id="PZQS01000004">
    <property type="protein sequence ID" value="PVD33119.1"/>
    <property type="molecule type" value="Genomic_DNA"/>
</dbReference>
<evidence type="ECO:0000313" key="2">
    <source>
        <dbReference type="EMBL" id="PVD33119.1"/>
    </source>
</evidence>
<dbReference type="AlphaFoldDB" id="A0A2T7PI78"/>
<accession>A0A2T7PI78</accession>
<evidence type="ECO:0000313" key="3">
    <source>
        <dbReference type="Proteomes" id="UP000245119"/>
    </source>
</evidence>
<reference evidence="2 3" key="1">
    <citation type="submission" date="2018-04" db="EMBL/GenBank/DDBJ databases">
        <title>The genome of golden apple snail Pomacea canaliculata provides insight into stress tolerance and invasive adaptation.</title>
        <authorList>
            <person name="Liu C."/>
            <person name="Liu B."/>
            <person name="Ren Y."/>
            <person name="Zhang Y."/>
            <person name="Wang H."/>
            <person name="Li S."/>
            <person name="Jiang F."/>
            <person name="Yin L."/>
            <person name="Zhang G."/>
            <person name="Qian W."/>
            <person name="Fan W."/>
        </authorList>
    </citation>
    <scope>NUCLEOTIDE SEQUENCE [LARGE SCALE GENOMIC DNA]</scope>
    <source>
        <strain evidence="2">SZHN2017</strain>
        <tissue evidence="2">Muscle</tissue>
    </source>
</reference>
<sequence length="106" mass="11862">MFVAIVHRCYRHTTSSNARDLQTRSYSPRTPPAPPFDHVTKLSSALARAGNSLPSRGENKTVRSVVRRATWRRTTPTPSSRHPTAARCDAEVQRGPPASSLNERRR</sequence>
<comment type="caution">
    <text evidence="2">The sequence shown here is derived from an EMBL/GenBank/DDBJ whole genome shotgun (WGS) entry which is preliminary data.</text>
</comment>
<feature type="compositionally biased region" description="Polar residues" evidence="1">
    <location>
        <begin position="14"/>
        <end position="28"/>
    </location>
</feature>
<organism evidence="2 3">
    <name type="scientific">Pomacea canaliculata</name>
    <name type="common">Golden apple snail</name>
    <dbReference type="NCBI Taxonomy" id="400727"/>
    <lineage>
        <taxon>Eukaryota</taxon>
        <taxon>Metazoa</taxon>
        <taxon>Spiralia</taxon>
        <taxon>Lophotrochozoa</taxon>
        <taxon>Mollusca</taxon>
        <taxon>Gastropoda</taxon>
        <taxon>Caenogastropoda</taxon>
        <taxon>Architaenioglossa</taxon>
        <taxon>Ampullarioidea</taxon>
        <taxon>Ampullariidae</taxon>
        <taxon>Pomacea</taxon>
    </lineage>
</organism>
<name>A0A2T7PI78_POMCA</name>
<keyword evidence="3" id="KW-1185">Reference proteome</keyword>
<evidence type="ECO:0000256" key="1">
    <source>
        <dbReference type="SAM" id="MobiDB-lite"/>
    </source>
</evidence>
<protein>
    <submittedName>
        <fullName evidence="2">Uncharacterized protein</fullName>
    </submittedName>
</protein>